<comment type="caution">
    <text evidence="1">The sequence shown here is derived from an EMBL/GenBank/DDBJ whole genome shotgun (WGS) entry which is preliminary data.</text>
</comment>
<keyword evidence="2" id="KW-1185">Reference proteome</keyword>
<protein>
    <submittedName>
        <fullName evidence="1">Uncharacterized protein</fullName>
    </submittedName>
</protein>
<accession>A0A4R1HCQ4</accession>
<dbReference type="EMBL" id="SMFY01000005">
    <property type="protein sequence ID" value="TCK19814.1"/>
    <property type="molecule type" value="Genomic_DNA"/>
</dbReference>
<evidence type="ECO:0000313" key="2">
    <source>
        <dbReference type="Proteomes" id="UP000295030"/>
    </source>
</evidence>
<dbReference type="Proteomes" id="UP000295030">
    <property type="component" value="Unassembled WGS sequence"/>
</dbReference>
<reference evidence="1 2" key="1">
    <citation type="submission" date="2019-03" db="EMBL/GenBank/DDBJ databases">
        <title>Genomic Encyclopedia of Type Strains, Phase IV (KMG-IV): sequencing the most valuable type-strain genomes for metagenomic binning, comparative biology and taxonomic classification.</title>
        <authorList>
            <person name="Goeker M."/>
        </authorList>
    </citation>
    <scope>NUCLEOTIDE SEQUENCE [LARGE SCALE GENOMIC DNA]</scope>
    <source>
        <strain evidence="1 2">DSM 101</strain>
    </source>
</reference>
<proteinExistence type="predicted"/>
<name>A0A4R1HCQ4_ANCAQ</name>
<dbReference type="AlphaFoldDB" id="A0A4R1HCQ4"/>
<sequence>MGCAVASTFFFAAPAPASDWGCQVLLCISNPGGPMQYAACVPPIAQLYDVLRSGGSIPTCTGVGFSSSTPRFEPYRCEDGSLLTRIEGETGSDSLTCRSVARQEVRLDKCRGSEASETARLVHSGGKAACMDYTHTRPEVREQPNYVDVTIDGLTQRIWF</sequence>
<organism evidence="1 2">
    <name type="scientific">Ancylobacter aquaticus</name>
    <dbReference type="NCBI Taxonomy" id="100"/>
    <lineage>
        <taxon>Bacteria</taxon>
        <taxon>Pseudomonadati</taxon>
        <taxon>Pseudomonadota</taxon>
        <taxon>Alphaproteobacteria</taxon>
        <taxon>Hyphomicrobiales</taxon>
        <taxon>Xanthobacteraceae</taxon>
        <taxon>Ancylobacter</taxon>
    </lineage>
</organism>
<gene>
    <name evidence="1" type="ORF">EV667_4279</name>
</gene>
<evidence type="ECO:0000313" key="1">
    <source>
        <dbReference type="EMBL" id="TCK19814.1"/>
    </source>
</evidence>